<keyword evidence="1" id="KW-0503">Monooxygenase</keyword>
<evidence type="ECO:0000313" key="1">
    <source>
        <dbReference type="EMBL" id="MDQ7879748.1"/>
    </source>
</evidence>
<dbReference type="InterPro" id="IPR014910">
    <property type="entry name" value="YdhR"/>
</dbReference>
<dbReference type="Gene3D" id="3.30.70.100">
    <property type="match status" value="1"/>
</dbReference>
<evidence type="ECO:0000313" key="2">
    <source>
        <dbReference type="Proteomes" id="UP001235133"/>
    </source>
</evidence>
<keyword evidence="1" id="KW-0560">Oxidoreductase</keyword>
<dbReference type="PANTHER" id="PTHR39169">
    <property type="match status" value="1"/>
</dbReference>
<keyword evidence="2" id="KW-1185">Reference proteome</keyword>
<dbReference type="EMBL" id="JAVFWO010000005">
    <property type="protein sequence ID" value="MDQ7879748.1"/>
    <property type="molecule type" value="Genomic_DNA"/>
</dbReference>
<dbReference type="PANTHER" id="PTHR39169:SF1">
    <property type="entry name" value="MONOOXYGENASE YDHR-RELATED"/>
    <property type="match status" value="1"/>
</dbReference>
<dbReference type="SUPFAM" id="SSF54909">
    <property type="entry name" value="Dimeric alpha+beta barrel"/>
    <property type="match status" value="1"/>
</dbReference>
<reference evidence="1 2" key="1">
    <citation type="submission" date="2023-08" db="EMBL/GenBank/DDBJ databases">
        <title>Microbacterium psychrotolerans sp. nov., a psychrotolerant bacterium isolated from soil in Heilongjiang Province, China.</title>
        <authorList>
            <person name="An P."/>
            <person name="Zhao D."/>
            <person name="Xiang H."/>
        </authorList>
    </citation>
    <scope>NUCLEOTIDE SEQUENCE [LARGE SCALE GENOMIC DNA]</scope>
    <source>
        <strain evidence="1 2">QXD-8</strain>
    </source>
</reference>
<dbReference type="NCBIfam" id="NF008333">
    <property type="entry name" value="PRK11118.1"/>
    <property type="match status" value="1"/>
</dbReference>
<accession>A0ABU0Z591</accession>
<sequence length="101" mass="10693">MAHLLVFEFPSAGPFGAEAVAAFGELARDIAGEKGLVFKVWTEDAETGIAGGAYLFETKEDADRYLAFHSERLSGVGVTDIDARSYGVNEGLSAITGIPPR</sequence>
<dbReference type="InterPro" id="IPR011008">
    <property type="entry name" value="Dimeric_a/b-barrel"/>
</dbReference>
<name>A0ABU0Z591_9MICO</name>
<protein>
    <submittedName>
        <fullName evidence="1">Monooxygenase</fullName>
    </submittedName>
</protein>
<dbReference type="RefSeq" id="WP_308869384.1">
    <property type="nucleotide sequence ID" value="NZ_JAVFWO010000005.1"/>
</dbReference>
<dbReference type="Proteomes" id="UP001235133">
    <property type="component" value="Unassembled WGS sequence"/>
</dbReference>
<organism evidence="1 2">
    <name type="scientific">Microbacterium psychrotolerans</name>
    <dbReference type="NCBI Taxonomy" id="3068321"/>
    <lineage>
        <taxon>Bacteria</taxon>
        <taxon>Bacillati</taxon>
        <taxon>Actinomycetota</taxon>
        <taxon>Actinomycetes</taxon>
        <taxon>Micrococcales</taxon>
        <taxon>Microbacteriaceae</taxon>
        <taxon>Microbacterium</taxon>
    </lineage>
</organism>
<gene>
    <name evidence="1" type="ORF">Q9R08_17280</name>
</gene>
<dbReference type="GO" id="GO:0004497">
    <property type="term" value="F:monooxygenase activity"/>
    <property type="evidence" value="ECO:0007669"/>
    <property type="project" value="UniProtKB-KW"/>
</dbReference>
<dbReference type="Pfam" id="PF08803">
    <property type="entry name" value="ydhR"/>
    <property type="match status" value="1"/>
</dbReference>
<proteinExistence type="predicted"/>
<comment type="caution">
    <text evidence="1">The sequence shown here is derived from an EMBL/GenBank/DDBJ whole genome shotgun (WGS) entry which is preliminary data.</text>
</comment>